<dbReference type="InterPro" id="IPR001138">
    <property type="entry name" value="Zn2Cys6_DnaBD"/>
</dbReference>
<keyword evidence="4" id="KW-0804">Transcription</keyword>
<evidence type="ECO:0000259" key="7">
    <source>
        <dbReference type="PROSITE" id="PS50048"/>
    </source>
</evidence>
<name>A0A8J5UNN3_FUSOX</name>
<dbReference type="PANTHER" id="PTHR47660">
    <property type="entry name" value="TRANSCRIPTION FACTOR WITH C2H2 AND ZN(2)-CYS(6) DNA BINDING DOMAIN (EUROFUNG)-RELATED-RELATED"/>
    <property type="match status" value="1"/>
</dbReference>
<dbReference type="PANTHER" id="PTHR47660:SF3">
    <property type="entry name" value="FINGER DOMAIN PROTEIN, PUTATIVE (AFU_ORTHOLOGUE AFUA_4G03310)-RELATED"/>
    <property type="match status" value="1"/>
</dbReference>
<dbReference type="Pfam" id="PF00172">
    <property type="entry name" value="Zn_clus"/>
    <property type="match status" value="1"/>
</dbReference>
<proteinExistence type="predicted"/>
<dbReference type="EMBL" id="JAELUR010000003">
    <property type="protein sequence ID" value="KAG7433656.1"/>
    <property type="molecule type" value="Genomic_DNA"/>
</dbReference>
<keyword evidence="2" id="KW-0862">Zinc</keyword>
<evidence type="ECO:0000256" key="3">
    <source>
        <dbReference type="ARBA" id="ARBA00023015"/>
    </source>
</evidence>
<accession>A0A8J5UNN3</accession>
<feature type="region of interest" description="Disordered" evidence="6">
    <location>
        <begin position="106"/>
        <end position="128"/>
    </location>
</feature>
<dbReference type="GO" id="GO:0008270">
    <property type="term" value="F:zinc ion binding"/>
    <property type="evidence" value="ECO:0007669"/>
    <property type="project" value="InterPro"/>
</dbReference>
<keyword evidence="1" id="KW-0479">Metal-binding</keyword>
<organism evidence="8 9">
    <name type="scientific">Fusarium oxysporum f. sp. raphani</name>
    <dbReference type="NCBI Taxonomy" id="96318"/>
    <lineage>
        <taxon>Eukaryota</taxon>
        <taxon>Fungi</taxon>
        <taxon>Dikarya</taxon>
        <taxon>Ascomycota</taxon>
        <taxon>Pezizomycotina</taxon>
        <taxon>Sordariomycetes</taxon>
        <taxon>Hypocreomycetidae</taxon>
        <taxon>Hypocreales</taxon>
        <taxon>Nectriaceae</taxon>
        <taxon>Fusarium</taxon>
        <taxon>Fusarium oxysporum species complex</taxon>
    </lineage>
</organism>
<dbReference type="PROSITE" id="PS50048">
    <property type="entry name" value="ZN2_CY6_FUNGAL_2"/>
    <property type="match status" value="1"/>
</dbReference>
<protein>
    <submittedName>
        <fullName evidence="8">Transcription factor gsfR2</fullName>
    </submittedName>
</protein>
<dbReference type="GO" id="GO:0000981">
    <property type="term" value="F:DNA-binding transcription factor activity, RNA polymerase II-specific"/>
    <property type="evidence" value="ECO:0007669"/>
    <property type="project" value="InterPro"/>
</dbReference>
<evidence type="ECO:0000256" key="6">
    <source>
        <dbReference type="SAM" id="MobiDB-lite"/>
    </source>
</evidence>
<sequence length="440" mass="48217">MGRNTKQKSCFACVETKRRCDKRYPSCSRCLDRESVCTYPPLPRSQQPLDFIEAEAAPDMGFGDIWTPAVGANNLALVGEMSESWLLDPVFSASLNCPSIPSWTPSLSDPSSLPGSSSSGIPEASGQLTHTSRDLGWFLGPQSWTIGYHYNAPDVIPQASVFNNFIRGLQTWLSRFVKTGHNPFIHRHLYSDSGYPQCIQDAYSACVISSAASSENETIVNAISATHITNLLNAQPARGASIISTRDHLARTQALLIHILLALFSSSIERRARAENLISLLHAWKNQLWESATNDSTLASPLPILANSSGTGIGELDPIPGLYRSFILSESIRRTGLLCNIATGVYSGLKGSNIESCGGDMHITTQARFWEASSSARWEAVARNTDPLFIYTLKGQMLLDRGVGAAQVDEFARHLFTIMWGLEKVETWVVRTGDEISVVY</sequence>
<gene>
    <name evidence="8" type="primary">gsfR2-6</name>
    <name evidence="8" type="ORF">Forpi1262_v003774</name>
</gene>
<evidence type="ECO:0000256" key="5">
    <source>
        <dbReference type="ARBA" id="ARBA00023242"/>
    </source>
</evidence>
<feature type="compositionally biased region" description="Low complexity" evidence="6">
    <location>
        <begin position="106"/>
        <end position="122"/>
    </location>
</feature>
<feature type="domain" description="Zn(2)-C6 fungal-type" evidence="7">
    <location>
        <begin position="9"/>
        <end position="39"/>
    </location>
</feature>
<evidence type="ECO:0000256" key="2">
    <source>
        <dbReference type="ARBA" id="ARBA00022833"/>
    </source>
</evidence>
<comment type="caution">
    <text evidence="8">The sequence shown here is derived from an EMBL/GenBank/DDBJ whole genome shotgun (WGS) entry which is preliminary data.</text>
</comment>
<keyword evidence="5" id="KW-0539">Nucleus</keyword>
<evidence type="ECO:0000313" key="9">
    <source>
        <dbReference type="Proteomes" id="UP000693942"/>
    </source>
</evidence>
<keyword evidence="3" id="KW-0805">Transcription regulation</keyword>
<evidence type="ECO:0000256" key="4">
    <source>
        <dbReference type="ARBA" id="ARBA00023163"/>
    </source>
</evidence>
<evidence type="ECO:0000256" key="1">
    <source>
        <dbReference type="ARBA" id="ARBA00022723"/>
    </source>
</evidence>
<reference evidence="8" key="1">
    <citation type="submission" date="2021-04" db="EMBL/GenBank/DDBJ databases">
        <title>First draft genome resource for Brassicaceae pathogens Fusarium oxysporum f. sp. raphani and Fusarium oxysporum f. sp. rapae.</title>
        <authorList>
            <person name="Asai S."/>
        </authorList>
    </citation>
    <scope>NUCLEOTIDE SEQUENCE</scope>
    <source>
        <strain evidence="8">Tf1262</strain>
    </source>
</reference>
<dbReference type="AlphaFoldDB" id="A0A8J5UNN3"/>
<evidence type="ECO:0000313" key="8">
    <source>
        <dbReference type="EMBL" id="KAG7433656.1"/>
    </source>
</evidence>
<dbReference type="CDD" id="cd00067">
    <property type="entry name" value="GAL4"/>
    <property type="match status" value="1"/>
</dbReference>
<dbReference type="Proteomes" id="UP000693942">
    <property type="component" value="Unassembled WGS sequence"/>
</dbReference>